<dbReference type="AlphaFoldDB" id="A0A377G916"/>
<dbReference type="Gene3D" id="3.90.550.20">
    <property type="match status" value="1"/>
</dbReference>
<evidence type="ECO:0000313" key="3">
    <source>
        <dbReference type="EMBL" id="STO21307.1"/>
    </source>
</evidence>
<dbReference type="EMBL" id="UGGT01000001">
    <property type="protein sequence ID" value="STO21307.1"/>
    <property type="molecule type" value="Genomic_DNA"/>
</dbReference>
<keyword evidence="3" id="KW-0808">Transferase</keyword>
<feature type="domain" description="GT44" evidence="2">
    <location>
        <begin position="138"/>
        <end position="191"/>
    </location>
</feature>
<organism evidence="3 4">
    <name type="scientific">Fluoribacter dumoffii</name>
    <dbReference type="NCBI Taxonomy" id="463"/>
    <lineage>
        <taxon>Bacteria</taxon>
        <taxon>Pseudomonadati</taxon>
        <taxon>Pseudomonadota</taxon>
        <taxon>Gammaproteobacteria</taxon>
        <taxon>Legionellales</taxon>
        <taxon>Legionellaceae</taxon>
        <taxon>Fluoribacter</taxon>
    </lineage>
</organism>
<keyword evidence="3" id="KW-0328">Glycosyltransferase</keyword>
<accession>A0A377G916</accession>
<evidence type="ECO:0000259" key="2">
    <source>
        <dbReference type="Pfam" id="PF12919"/>
    </source>
</evidence>
<feature type="region of interest" description="Disordered" evidence="1">
    <location>
        <begin position="81"/>
        <end position="101"/>
    </location>
</feature>
<keyword evidence="4" id="KW-1185">Reference proteome</keyword>
<proteinExistence type="predicted"/>
<evidence type="ECO:0000313" key="4">
    <source>
        <dbReference type="Proteomes" id="UP000254554"/>
    </source>
</evidence>
<evidence type="ECO:0000256" key="1">
    <source>
        <dbReference type="SAM" id="MobiDB-lite"/>
    </source>
</evidence>
<name>A0A377G916_9GAMM</name>
<protein>
    <submittedName>
        <fullName evidence="3">Mannosyltransferase OCH1 and related enzymes</fullName>
    </submittedName>
</protein>
<gene>
    <name evidence="3" type="ORF">NCTC11370_01372</name>
</gene>
<dbReference type="InterPro" id="IPR024770">
    <property type="entry name" value="TcdA/TcdB_cat"/>
</dbReference>
<dbReference type="InterPro" id="IPR029044">
    <property type="entry name" value="Nucleotide-diphossugar_trans"/>
</dbReference>
<dbReference type="Pfam" id="PF12919">
    <property type="entry name" value="TcdA_TcdB"/>
    <property type="match status" value="1"/>
</dbReference>
<dbReference type="SUPFAM" id="SSF53448">
    <property type="entry name" value="Nucleotide-diphospho-sugar transferases"/>
    <property type="match status" value="1"/>
</dbReference>
<dbReference type="GO" id="GO:0016757">
    <property type="term" value="F:glycosyltransferase activity"/>
    <property type="evidence" value="ECO:0007669"/>
    <property type="project" value="UniProtKB-KW"/>
</dbReference>
<reference evidence="3 4" key="1">
    <citation type="submission" date="2018-06" db="EMBL/GenBank/DDBJ databases">
        <authorList>
            <consortium name="Pathogen Informatics"/>
            <person name="Doyle S."/>
        </authorList>
    </citation>
    <scope>NUCLEOTIDE SEQUENCE [LARGE SCALE GENOMIC DNA]</scope>
    <source>
        <strain evidence="3 4">NCTC11370</strain>
    </source>
</reference>
<dbReference type="Proteomes" id="UP000254554">
    <property type="component" value="Unassembled WGS sequence"/>
</dbReference>
<sequence>MKKKHDDNVNSSNSIPPMFQYVWVGGEIRPEYLSTILKISAAAFRSGFEETIIWTDNDEYINEPLRRSDLKSLANKYNSSRKKNTTVENMHHQSAHQSDSKLPLSAETLDIPMHAGNFHIKIKNINELLDRLKTDPIFPDKETNAYIYNLLRESIGNRNLAAVSDLIRYCSLYYDGGYYLDTDLQPTVDSTTRLVPDKPPLGMIGHIRQQNYPEDKLRIAYLMKMPLPLEVDGNNDAFGVVPRHPILRVAIQKMLAAYAKQDVEPIILKDISAEKIGDRIKDVLTPFERNFVSQLKKDKATQTEFIKSLLNQCFELRLLDNVNFNEMELKNSSHRTPSSVAKDKQKTLHSIEHLITEYTKQLKIDNFTHEDIKQLSKKLIQYVQEEIKIHQETYNLGYEGATEMDAKRYPFAVKDTNNRNKRRHNTCEASINSFCEAIEAFLVHKEPNGASPYTDEELATFSPEKLTKSHFAANVKTIQAPGDYEVAVKLAGCEVTIKCDKTWLHNTKSKVSYDENALPAKKKTGDFFASSKNEGKKTIEQNDTDSRQEALTIPDKNKLTMSIMKIPLNEREENILAVYTVLKNDELLRNSDSSVPAIIRTIRDIVVNIDPSKEENISNAIIEIKRKIAENKDNNYNKNADDIIKAFAKPSCCDFQKIRAALTANPIMDEIMKPVTVGRQQL</sequence>